<keyword evidence="4" id="KW-0072">Autophagy</keyword>
<evidence type="ECO:0000313" key="8">
    <source>
        <dbReference type="EMBL" id="KAJ5408209.1"/>
    </source>
</evidence>
<feature type="region of interest" description="Disordered" evidence="6">
    <location>
        <begin position="733"/>
        <end position="755"/>
    </location>
</feature>
<dbReference type="PROSITE" id="PS00108">
    <property type="entry name" value="PROTEIN_KINASE_ST"/>
    <property type="match status" value="1"/>
</dbReference>
<feature type="compositionally biased region" description="Polar residues" evidence="6">
    <location>
        <begin position="847"/>
        <end position="860"/>
    </location>
</feature>
<evidence type="ECO:0000313" key="9">
    <source>
        <dbReference type="Proteomes" id="UP001147747"/>
    </source>
</evidence>
<feature type="region of interest" description="Disordered" evidence="6">
    <location>
        <begin position="451"/>
        <end position="604"/>
    </location>
</feature>
<dbReference type="PROSITE" id="PS50011">
    <property type="entry name" value="PROTEIN_KINASE_DOM"/>
    <property type="match status" value="1"/>
</dbReference>
<evidence type="ECO:0000256" key="1">
    <source>
        <dbReference type="ARBA" id="ARBA00004623"/>
    </source>
</evidence>
<feature type="compositionally biased region" description="Acidic residues" evidence="6">
    <location>
        <begin position="547"/>
        <end position="557"/>
    </location>
</feature>
<dbReference type="InterPro" id="IPR058348">
    <property type="entry name" value="DUF8035"/>
</dbReference>
<evidence type="ECO:0000259" key="7">
    <source>
        <dbReference type="PROSITE" id="PS50011"/>
    </source>
</evidence>
<dbReference type="SUPFAM" id="SSF56112">
    <property type="entry name" value="Protein kinase-like (PK-like)"/>
    <property type="match status" value="1"/>
</dbReference>
<feature type="compositionally biased region" description="Basic and acidic residues" evidence="6">
    <location>
        <begin position="905"/>
        <end position="922"/>
    </location>
</feature>
<dbReference type="EMBL" id="JAPZBU010000004">
    <property type="protein sequence ID" value="KAJ5408209.1"/>
    <property type="molecule type" value="Genomic_DNA"/>
</dbReference>
<keyword evidence="8" id="KW-0418">Kinase</keyword>
<evidence type="ECO:0000256" key="2">
    <source>
        <dbReference type="ARBA" id="ARBA00018572"/>
    </source>
</evidence>
<dbReference type="GO" id="GO:0005524">
    <property type="term" value="F:ATP binding"/>
    <property type="evidence" value="ECO:0007669"/>
    <property type="project" value="InterPro"/>
</dbReference>
<reference evidence="8" key="1">
    <citation type="submission" date="2022-12" db="EMBL/GenBank/DDBJ databases">
        <authorList>
            <person name="Petersen C."/>
        </authorList>
    </citation>
    <scope>NUCLEOTIDE SEQUENCE</scope>
    <source>
        <strain evidence="8">IBT 29677</strain>
    </source>
</reference>
<feature type="region of interest" description="Disordered" evidence="6">
    <location>
        <begin position="847"/>
        <end position="932"/>
    </location>
</feature>
<feature type="domain" description="Protein kinase" evidence="7">
    <location>
        <begin position="46"/>
        <end position="312"/>
    </location>
</feature>
<dbReference type="AlphaFoldDB" id="A0A9X0BD55"/>
<dbReference type="GeneID" id="81365709"/>
<proteinExistence type="predicted"/>
<dbReference type="Proteomes" id="UP001147747">
    <property type="component" value="Unassembled WGS sequence"/>
</dbReference>
<comment type="caution">
    <text evidence="8">The sequence shown here is derived from an EMBL/GenBank/DDBJ whole genome shotgun (WGS) entry which is preliminary data.</text>
</comment>
<keyword evidence="9" id="KW-1185">Reference proteome</keyword>
<dbReference type="PANTHER" id="PTHR24348">
    <property type="entry name" value="SERINE/THREONINE-PROTEIN KINASE UNC-51-RELATED"/>
    <property type="match status" value="1"/>
</dbReference>
<sequence>MSRLPDLVRDSKLETRFVPDFNVETVHTYHESERSRRRLVPVLEHWKRQEKIGGGGYSTVWLESCPKFSRHGVQVRAVKQIETGGRFARIDFNRELEAIAKFSHPKYERCFVKSFGWYSTPENLFISMEYLQLGDLHDYLLDRPPLSESQAQDISYQILEGLQMMHENEFMHRDLKPKNILIKSHPPQEWWIKIADFGISKRMEEAPETSTTLRGTAGFIAPELYGFINAGSLYAPDIWSFGEIIFQMLTKKPAFKPIGQLVFYMRQPEMFPSAALSDVGVTDLGIEFVRSLMNPKPDSRLTTKVALEHAWMQPPSEILSTSEAQPLPTVDDYQNPAETDKQRTESPTEIDPRGSETLRPESKPKRMIPKVATVEDYDSTDEDKPSSPLAKTNDMSPKVATVEDYDSTDEDNPSSPLASALLEEYGSFMEYDAQTNELLTEIQDLVRRKRSMRRGLSPSMAPLEDCYATDEESESSVRSSAAVYNSQAPYGSQRQRRRGGFHKRVDLEGPVHPRSRTKGVSPNMTPVEDCDAADEGSQPLEHAAEDWGPDDTDEESESSMHSSAAVRNYQAPSRKKKQRGGNHERLDPRGPDFLHPRNMTKGVAPNMAPVDEYYATDEESLFSGLSGYAVRVNGEEVQGSQLHEDIERMLSETELRPMKPISSRTERQHTESRKRIADWLSEPPSHSEDFCHKSYDSTGVEKKFAPISSATASASDSTGGHSEDENFLNIPRAKQPTSVHPKPMQSLTLPDNKLSPMDYYEPPEVRLDSSKGPRLFYGRFPTRLFPSREYYSEASKMMPTPRYSTTQDPYSAGNATWVDIPYDRPFLHHWEYSNEDGEYVLHIRDVQSPQRPTNLESTSSHSRDRTTASKDPQKKETEERDEDTSSPRPWAKDIIYVSDGGTFIPRDRVRDSRQPGEYEMPWRKKGKTRIPRKLLHPRAIRNQGYPFKAEVNNSK</sequence>
<gene>
    <name evidence="8" type="ORF">N7509_002092</name>
</gene>
<feature type="compositionally biased region" description="Polar residues" evidence="6">
    <location>
        <begin position="484"/>
        <end position="493"/>
    </location>
</feature>
<organism evidence="8 9">
    <name type="scientific">Penicillium cosmopolitanum</name>
    <dbReference type="NCBI Taxonomy" id="1131564"/>
    <lineage>
        <taxon>Eukaryota</taxon>
        <taxon>Fungi</taxon>
        <taxon>Dikarya</taxon>
        <taxon>Ascomycota</taxon>
        <taxon>Pezizomycotina</taxon>
        <taxon>Eurotiomycetes</taxon>
        <taxon>Eurotiomycetidae</taxon>
        <taxon>Eurotiales</taxon>
        <taxon>Aspergillaceae</taxon>
        <taxon>Penicillium</taxon>
    </lineage>
</organism>
<dbReference type="GO" id="GO:0010506">
    <property type="term" value="P:regulation of autophagy"/>
    <property type="evidence" value="ECO:0007669"/>
    <property type="project" value="InterPro"/>
</dbReference>
<protein>
    <recommendedName>
        <fullName evidence="2">Serine/threonine-protein kinase ATG1</fullName>
    </recommendedName>
    <alternativeName>
        <fullName evidence="5">Autophagy-related protein 1</fullName>
    </alternativeName>
    <alternativeName>
        <fullName evidence="3">Serine/threonine-protein kinase atg1</fullName>
    </alternativeName>
</protein>
<evidence type="ECO:0000256" key="6">
    <source>
        <dbReference type="SAM" id="MobiDB-lite"/>
    </source>
</evidence>
<keyword evidence="8" id="KW-0808">Transferase</keyword>
<feature type="region of interest" description="Disordered" evidence="6">
    <location>
        <begin position="652"/>
        <end position="693"/>
    </location>
</feature>
<dbReference type="InterPro" id="IPR008271">
    <property type="entry name" value="Ser/Thr_kinase_AS"/>
</dbReference>
<dbReference type="Gene3D" id="1.10.510.10">
    <property type="entry name" value="Transferase(Phosphotransferase) domain 1"/>
    <property type="match status" value="1"/>
</dbReference>
<evidence type="ECO:0000256" key="4">
    <source>
        <dbReference type="ARBA" id="ARBA00023006"/>
    </source>
</evidence>
<feature type="region of interest" description="Disordered" evidence="6">
    <location>
        <begin position="318"/>
        <end position="417"/>
    </location>
</feature>
<evidence type="ECO:0000256" key="3">
    <source>
        <dbReference type="ARBA" id="ARBA00019599"/>
    </source>
</evidence>
<comment type="subcellular location">
    <subcellularLocation>
        <location evidence="1">Preautophagosomal structure membrane</location>
        <topology evidence="1">Peripheral membrane protein</topology>
    </subcellularLocation>
</comment>
<dbReference type="GO" id="GO:0004674">
    <property type="term" value="F:protein serine/threonine kinase activity"/>
    <property type="evidence" value="ECO:0007669"/>
    <property type="project" value="InterPro"/>
</dbReference>
<dbReference type="Pfam" id="PF26118">
    <property type="entry name" value="DUF8035"/>
    <property type="match status" value="1"/>
</dbReference>
<reference evidence="8" key="2">
    <citation type="journal article" date="2023" name="IMA Fungus">
        <title>Comparative genomic study of the Penicillium genus elucidates a diverse pangenome and 15 lateral gene transfer events.</title>
        <authorList>
            <person name="Petersen C."/>
            <person name="Sorensen T."/>
            <person name="Nielsen M.R."/>
            <person name="Sondergaard T.E."/>
            <person name="Sorensen J.L."/>
            <person name="Fitzpatrick D.A."/>
            <person name="Frisvad J.C."/>
            <person name="Nielsen K.L."/>
        </authorList>
    </citation>
    <scope>NUCLEOTIDE SEQUENCE</scope>
    <source>
        <strain evidence="8">IBT 29677</strain>
    </source>
</reference>
<dbReference type="PANTHER" id="PTHR24348:SF68">
    <property type="entry name" value="SERINE_THREONINE-PROTEIN KINASE ATG1C"/>
    <property type="match status" value="1"/>
</dbReference>
<dbReference type="InterPro" id="IPR000719">
    <property type="entry name" value="Prot_kinase_dom"/>
</dbReference>
<dbReference type="GO" id="GO:0006914">
    <property type="term" value="P:autophagy"/>
    <property type="evidence" value="ECO:0007669"/>
    <property type="project" value="UniProtKB-KW"/>
</dbReference>
<accession>A0A9X0BD55</accession>
<dbReference type="Pfam" id="PF00069">
    <property type="entry name" value="Pkinase"/>
    <property type="match status" value="1"/>
</dbReference>
<dbReference type="InterPro" id="IPR011009">
    <property type="entry name" value="Kinase-like_dom_sf"/>
</dbReference>
<evidence type="ECO:0000256" key="5">
    <source>
        <dbReference type="ARBA" id="ARBA00030237"/>
    </source>
</evidence>
<feature type="compositionally biased region" description="Basic residues" evidence="6">
    <location>
        <begin position="923"/>
        <end position="932"/>
    </location>
</feature>
<name>A0A9X0BD55_9EURO</name>
<feature type="region of interest" description="Disordered" evidence="6">
    <location>
        <begin position="708"/>
        <end position="727"/>
    </location>
</feature>
<feature type="compositionally biased region" description="Basic and acidic residues" evidence="6">
    <location>
        <begin position="861"/>
        <end position="878"/>
    </location>
</feature>
<dbReference type="RefSeq" id="XP_056492524.1">
    <property type="nucleotide sequence ID" value="XM_056626729.1"/>
</dbReference>
<dbReference type="InterPro" id="IPR045269">
    <property type="entry name" value="Atg1-like"/>
</dbReference>
<feature type="compositionally biased region" description="Low complexity" evidence="6">
    <location>
        <begin position="708"/>
        <end position="718"/>
    </location>
</feature>
<feature type="compositionally biased region" description="Basic and acidic residues" evidence="6">
    <location>
        <begin position="338"/>
        <end position="364"/>
    </location>
</feature>
<dbReference type="GO" id="GO:0034045">
    <property type="term" value="C:phagophore assembly site membrane"/>
    <property type="evidence" value="ECO:0007669"/>
    <property type="project" value="UniProtKB-SubCell"/>
</dbReference>
<feature type="compositionally biased region" description="Basic and acidic residues" evidence="6">
    <location>
        <begin position="664"/>
        <end position="677"/>
    </location>
</feature>
<dbReference type="OrthoDB" id="10252171at2759"/>
<feature type="compositionally biased region" description="Acidic residues" evidence="6">
    <location>
        <begin position="403"/>
        <end position="412"/>
    </location>
</feature>
<feature type="compositionally biased region" description="Basic and acidic residues" evidence="6">
    <location>
        <begin position="581"/>
        <end position="595"/>
    </location>
</feature>
<dbReference type="SMART" id="SM00220">
    <property type="entry name" value="S_TKc"/>
    <property type="match status" value="1"/>
</dbReference>